<reference evidence="2 3" key="2">
    <citation type="submission" date="2019-09" db="EMBL/GenBank/DDBJ databases">
        <title>Mesorhizobium sp. MaA-C15 isolated from Microcystis aeruginosa.</title>
        <authorList>
            <person name="Jeong S.E."/>
            <person name="Jin H.M."/>
            <person name="Jeon C.O."/>
        </authorList>
    </citation>
    <scope>NUCLEOTIDE SEQUENCE [LARGE SCALE GENOMIC DNA]</scope>
    <source>
        <strain evidence="2 3">MaA-C15</strain>
    </source>
</reference>
<comment type="caution">
    <text evidence="2">The sequence shown here is derived from an EMBL/GenBank/DDBJ whole genome shotgun (WGS) entry which is preliminary data.</text>
</comment>
<feature type="transmembrane region" description="Helical" evidence="1">
    <location>
        <begin position="42"/>
        <end position="65"/>
    </location>
</feature>
<keyword evidence="3" id="KW-1185">Reference proteome</keyword>
<dbReference type="PANTHER" id="PTHR38592:SF3">
    <property type="entry name" value="BLL4819 PROTEIN"/>
    <property type="match status" value="1"/>
</dbReference>
<feature type="transmembrane region" description="Helical" evidence="1">
    <location>
        <begin position="230"/>
        <end position="252"/>
    </location>
</feature>
<accession>A0A5D4GPG7</accession>
<reference evidence="2 3" key="1">
    <citation type="submission" date="2019-08" db="EMBL/GenBank/DDBJ databases">
        <authorList>
            <person name="Seo Y.L."/>
        </authorList>
    </citation>
    <scope>NUCLEOTIDE SEQUENCE [LARGE SCALE GENOMIC DNA]</scope>
    <source>
        <strain evidence="2 3">MaA-C15</strain>
    </source>
</reference>
<name>A0A5D4GPG7_9HYPH</name>
<feature type="transmembrane region" description="Helical" evidence="1">
    <location>
        <begin position="85"/>
        <end position="106"/>
    </location>
</feature>
<evidence type="ECO:0000313" key="2">
    <source>
        <dbReference type="EMBL" id="TYR29649.1"/>
    </source>
</evidence>
<dbReference type="RefSeq" id="WP_148916958.1">
    <property type="nucleotide sequence ID" value="NZ_VSZS01000068.1"/>
</dbReference>
<organism evidence="2 3">
    <name type="scientific">Neoaquamicrobium microcysteis</name>
    <dbReference type="NCBI Taxonomy" id="2682781"/>
    <lineage>
        <taxon>Bacteria</taxon>
        <taxon>Pseudomonadati</taxon>
        <taxon>Pseudomonadota</taxon>
        <taxon>Alphaproteobacteria</taxon>
        <taxon>Hyphomicrobiales</taxon>
        <taxon>Phyllobacteriaceae</taxon>
        <taxon>Neoaquamicrobium</taxon>
    </lineage>
</organism>
<dbReference type="PIRSF" id="PIRSF028704">
    <property type="entry name" value="UPC028704"/>
    <property type="match status" value="1"/>
</dbReference>
<dbReference type="EMBL" id="VSZS01000068">
    <property type="protein sequence ID" value="TYR29649.1"/>
    <property type="molecule type" value="Genomic_DNA"/>
</dbReference>
<feature type="transmembrane region" description="Helical" evidence="1">
    <location>
        <begin position="198"/>
        <end position="218"/>
    </location>
</feature>
<feature type="transmembrane region" description="Helical" evidence="1">
    <location>
        <begin position="272"/>
        <end position="289"/>
    </location>
</feature>
<gene>
    <name evidence="2" type="ORF">FY036_22645</name>
</gene>
<protein>
    <recommendedName>
        <fullName evidence="4">OpgC domain-containing protein</fullName>
    </recommendedName>
</protein>
<feature type="transmembrane region" description="Helical" evidence="1">
    <location>
        <begin position="335"/>
        <end position="356"/>
    </location>
</feature>
<dbReference type="OrthoDB" id="9775975at2"/>
<keyword evidence="1" id="KW-0812">Transmembrane</keyword>
<dbReference type="InterPro" id="IPR014550">
    <property type="entry name" value="UCP028704_OpgC"/>
</dbReference>
<evidence type="ECO:0000313" key="3">
    <source>
        <dbReference type="Proteomes" id="UP000323258"/>
    </source>
</evidence>
<feature type="transmembrane region" description="Helical" evidence="1">
    <location>
        <begin position="12"/>
        <end position="30"/>
    </location>
</feature>
<feature type="transmembrane region" description="Helical" evidence="1">
    <location>
        <begin position="167"/>
        <end position="186"/>
    </location>
</feature>
<sequence>MNIPSAPVRDTRIDVIRAIALITIFINHVPGNPLEPLTSKNFGFSDAAEAFVLISGVSAALAYGLKFRPGTSLVTTLKMWRRAGVLYMAQLGTTMATLGIFAFFAIHFSAPELLEKINITQVMENTAASLVGLVTFGHQLGYNNILSMYAVVLLVVPGLLLIGRHSLLNMVAVSGLIWLAAGLFRIGPPNFPNEGIWFLNPLSWQFLFVIGLAATMHVKRGGSLPTHPWLIGAAVTYLVVSLAWVQIPLWGINTSMGLPMVLTGFDKTYLSAPRLLHVLSAGYLVAVLPQISALARRSADNPLAVMGRQALPVFVAGTILSMVAQAWRIVHEPTLMGDIAIIAAGVAAQFALAYYIEWYRRLVRNAKAATTAVPAVFGPPPQPVAKPVVARRKPEMA</sequence>
<evidence type="ECO:0000256" key="1">
    <source>
        <dbReference type="SAM" id="Phobius"/>
    </source>
</evidence>
<proteinExistence type="predicted"/>
<evidence type="ECO:0008006" key="4">
    <source>
        <dbReference type="Google" id="ProtNLM"/>
    </source>
</evidence>
<keyword evidence="1" id="KW-1133">Transmembrane helix</keyword>
<dbReference type="Proteomes" id="UP000323258">
    <property type="component" value="Unassembled WGS sequence"/>
</dbReference>
<feature type="transmembrane region" description="Helical" evidence="1">
    <location>
        <begin position="140"/>
        <end position="160"/>
    </location>
</feature>
<dbReference type="Pfam" id="PF10129">
    <property type="entry name" value="OpgC_C"/>
    <property type="match status" value="1"/>
</dbReference>
<feature type="transmembrane region" description="Helical" evidence="1">
    <location>
        <begin position="310"/>
        <end position="329"/>
    </location>
</feature>
<keyword evidence="1" id="KW-0472">Membrane</keyword>
<dbReference type="AlphaFoldDB" id="A0A5D4GPG7"/>
<dbReference type="PANTHER" id="PTHR38592">
    <property type="entry name" value="BLL4819 PROTEIN"/>
    <property type="match status" value="1"/>
</dbReference>